<protein>
    <submittedName>
        <fullName evidence="1">Uncharacterized protein</fullName>
    </submittedName>
</protein>
<evidence type="ECO:0000313" key="1">
    <source>
        <dbReference type="EMBL" id="MCC9293925.1"/>
    </source>
</evidence>
<sequence length="487" mass="57362">MKLRDIWEDIDIYAICSTLNQIVNYIPIKVVRSQNYNKPIKILNITVKSESEKDSVFKRFDNKEWDKNLFDVLKKRESNIIYSDEDERNVIEIERKEVKYIKDELCKKIISKNKDDGLKFLDNICNYMNGVSSENKILWNITGGQRSTVFAIQEFIKKNQRKNDYLLYLEGNSNKIVYGKLNNSGFQYEILDEKYSIDNLHIRDVFQLAGFKITNRKNELINFLDDCNKNIDTKECKQLKLCEKIYKHYRNENDMELGEFFRERLLELNKHKDKNGNMICNEEKVEKFWNELKKKDFKNEFDNEDKNILLNMRNDNQNKFGYILEYMSISSIVNTIIQIPEMKNYFIGVYHSINLNRIDKKFKEKDTTQLCEFDIVLLSKSGQVVLFECKSGVMSSDVAKARQYTAYAAGGVYGKPVLITPILQYDRKLINKIFKNKSSLDKADREKIGKYNSTVIYALRAAARANLEVWGIDEIGEKLKELYEEAL</sequence>
<organism evidence="1 2">
    <name type="scientific">Clostridium aromativorans</name>
    <dbReference type="NCBI Taxonomy" id="2836848"/>
    <lineage>
        <taxon>Bacteria</taxon>
        <taxon>Bacillati</taxon>
        <taxon>Bacillota</taxon>
        <taxon>Clostridia</taxon>
        <taxon>Eubacteriales</taxon>
        <taxon>Clostridiaceae</taxon>
        <taxon>Clostridium</taxon>
    </lineage>
</organism>
<dbReference type="SUPFAM" id="SSF52980">
    <property type="entry name" value="Restriction endonuclease-like"/>
    <property type="match status" value="1"/>
</dbReference>
<dbReference type="InterPro" id="IPR011335">
    <property type="entry name" value="Restrct_endonuc-II-like"/>
</dbReference>
<dbReference type="Proteomes" id="UP001165422">
    <property type="component" value="Unassembled WGS sequence"/>
</dbReference>
<evidence type="ECO:0000313" key="2">
    <source>
        <dbReference type="Proteomes" id="UP001165422"/>
    </source>
</evidence>
<accession>A0ABS8N2F1</accession>
<gene>
    <name evidence="1" type="ORF">LN736_03455</name>
</gene>
<name>A0ABS8N2F1_9CLOT</name>
<reference evidence="1" key="1">
    <citation type="submission" date="2021-11" db="EMBL/GenBank/DDBJ databases">
        <authorList>
            <person name="Qingchun L."/>
            <person name="Dong Z."/>
            <person name="Zongwei Q."/>
            <person name="Jia Z."/>
            <person name="Duotao L."/>
        </authorList>
    </citation>
    <scope>NUCLEOTIDE SEQUENCE</scope>
    <source>
        <strain evidence="1">WLY-B-L2</strain>
    </source>
</reference>
<dbReference type="EMBL" id="JAJJPB010000002">
    <property type="protein sequence ID" value="MCC9293925.1"/>
    <property type="molecule type" value="Genomic_DNA"/>
</dbReference>
<proteinExistence type="predicted"/>
<comment type="caution">
    <text evidence="1">The sequence shown here is derived from an EMBL/GenBank/DDBJ whole genome shotgun (WGS) entry which is preliminary data.</text>
</comment>
<dbReference type="RefSeq" id="WP_229980858.1">
    <property type="nucleotide sequence ID" value="NZ_JAJJPB010000002.1"/>
</dbReference>
<keyword evidence="2" id="KW-1185">Reference proteome</keyword>